<organism evidence="8 9">
    <name type="scientific">Trichomonas vaginalis (strain ATCC PRA-98 / G3)</name>
    <dbReference type="NCBI Taxonomy" id="412133"/>
    <lineage>
        <taxon>Eukaryota</taxon>
        <taxon>Metamonada</taxon>
        <taxon>Parabasalia</taxon>
        <taxon>Trichomonadida</taxon>
        <taxon>Trichomonadidae</taxon>
        <taxon>Trichomonas</taxon>
    </lineage>
</organism>
<dbReference type="RefSeq" id="XP_001309990.1">
    <property type="nucleotide sequence ID" value="XM_001309989.1"/>
</dbReference>
<dbReference type="VEuPathDB" id="TrichDB:TVAGG3_0681790"/>
<feature type="domain" description="Myb-like" evidence="6">
    <location>
        <begin position="134"/>
        <end position="185"/>
    </location>
</feature>
<dbReference type="VEuPathDB" id="TrichDB:TVAG_196890"/>
<reference evidence="8" key="2">
    <citation type="journal article" date="2007" name="Science">
        <title>Draft genome sequence of the sexually transmitted pathogen Trichomonas vaginalis.</title>
        <authorList>
            <person name="Carlton J.M."/>
            <person name="Hirt R.P."/>
            <person name="Silva J.C."/>
            <person name="Delcher A.L."/>
            <person name="Schatz M."/>
            <person name="Zhao Q."/>
            <person name="Wortman J.R."/>
            <person name="Bidwell S.L."/>
            <person name="Alsmark U.C.M."/>
            <person name="Besteiro S."/>
            <person name="Sicheritz-Ponten T."/>
            <person name="Noel C.J."/>
            <person name="Dacks J.B."/>
            <person name="Foster P.G."/>
            <person name="Simillion C."/>
            <person name="Van de Peer Y."/>
            <person name="Miranda-Saavedra D."/>
            <person name="Barton G.J."/>
            <person name="Westrop G.D."/>
            <person name="Mueller S."/>
            <person name="Dessi D."/>
            <person name="Fiori P.L."/>
            <person name="Ren Q."/>
            <person name="Paulsen I."/>
            <person name="Zhang H."/>
            <person name="Bastida-Corcuera F.D."/>
            <person name="Simoes-Barbosa A."/>
            <person name="Brown M.T."/>
            <person name="Hayes R.D."/>
            <person name="Mukherjee M."/>
            <person name="Okumura C.Y."/>
            <person name="Schneider R."/>
            <person name="Smith A.J."/>
            <person name="Vanacova S."/>
            <person name="Villalvazo M."/>
            <person name="Haas B.J."/>
            <person name="Pertea M."/>
            <person name="Feldblyum T.V."/>
            <person name="Utterback T.R."/>
            <person name="Shu C.L."/>
            <person name="Osoegawa K."/>
            <person name="de Jong P.J."/>
            <person name="Hrdy I."/>
            <person name="Horvathova L."/>
            <person name="Zubacova Z."/>
            <person name="Dolezal P."/>
            <person name="Malik S.B."/>
            <person name="Logsdon J.M. Jr."/>
            <person name="Henze K."/>
            <person name="Gupta A."/>
            <person name="Wang C.C."/>
            <person name="Dunne R.L."/>
            <person name="Upcroft J.A."/>
            <person name="Upcroft P."/>
            <person name="White O."/>
            <person name="Salzberg S.L."/>
            <person name="Tang P."/>
            <person name="Chiu C.-H."/>
            <person name="Lee Y.-S."/>
            <person name="Embley T.M."/>
            <person name="Coombs G.H."/>
            <person name="Mottram J.C."/>
            <person name="Tachezy J."/>
            <person name="Fraser-Liggett C.M."/>
            <person name="Johnson P.J."/>
        </authorList>
    </citation>
    <scope>NUCLEOTIDE SEQUENCE [LARGE SCALE GENOMIC DNA]</scope>
    <source>
        <strain evidence="8">G3</strain>
    </source>
</reference>
<evidence type="ECO:0000256" key="4">
    <source>
        <dbReference type="ARBA" id="ARBA00023242"/>
    </source>
</evidence>
<dbReference type="InterPro" id="IPR051575">
    <property type="entry name" value="Myb-like_DNA-bd"/>
</dbReference>
<protein>
    <submittedName>
        <fullName evidence="8">Myb-like DNA-binding domain containing protein</fullName>
    </submittedName>
</protein>
<evidence type="ECO:0000259" key="6">
    <source>
        <dbReference type="PROSITE" id="PS50090"/>
    </source>
</evidence>
<dbReference type="CDD" id="cd00167">
    <property type="entry name" value="SANT"/>
    <property type="match status" value="2"/>
</dbReference>
<dbReference type="GO" id="GO:0000981">
    <property type="term" value="F:DNA-binding transcription factor activity, RNA polymerase II-specific"/>
    <property type="evidence" value="ECO:0000318"/>
    <property type="project" value="GO_Central"/>
</dbReference>
<dbReference type="PROSITE" id="PS51294">
    <property type="entry name" value="HTH_MYB"/>
    <property type="match status" value="1"/>
</dbReference>
<dbReference type="SMR" id="A2FDE6"/>
<keyword evidence="2 8" id="KW-0238">DNA-binding</keyword>
<dbReference type="GO" id="GO:0005634">
    <property type="term" value="C:nucleus"/>
    <property type="evidence" value="ECO:0000318"/>
    <property type="project" value="GO_Central"/>
</dbReference>
<name>A2FDE6_TRIV3</name>
<dbReference type="PANTHER" id="PTHR46621:SF1">
    <property type="entry name" value="SNRNA-ACTIVATING PROTEIN COMPLEX SUBUNIT 4"/>
    <property type="match status" value="1"/>
</dbReference>
<dbReference type="PROSITE" id="PS50090">
    <property type="entry name" value="MYB_LIKE"/>
    <property type="match status" value="2"/>
</dbReference>
<evidence type="ECO:0000313" key="9">
    <source>
        <dbReference type="Proteomes" id="UP000001542"/>
    </source>
</evidence>
<dbReference type="InterPro" id="IPR009057">
    <property type="entry name" value="Homeodomain-like_sf"/>
</dbReference>
<feature type="domain" description="HTH myb-type" evidence="7">
    <location>
        <begin position="134"/>
        <end position="188"/>
    </location>
</feature>
<keyword evidence="4" id="KW-0539">Nucleus</keyword>
<dbReference type="SMART" id="SM00717">
    <property type="entry name" value="SANT"/>
    <property type="match status" value="2"/>
</dbReference>
<dbReference type="eggNOG" id="KOG0048">
    <property type="taxonomic scope" value="Eukaryota"/>
</dbReference>
<evidence type="ECO:0000256" key="1">
    <source>
        <dbReference type="ARBA" id="ARBA00023015"/>
    </source>
</evidence>
<dbReference type="KEGG" id="tva:4754846"/>
<feature type="region of interest" description="Disordered" evidence="5">
    <location>
        <begin position="210"/>
        <end position="233"/>
    </location>
</feature>
<dbReference type="Pfam" id="PF00249">
    <property type="entry name" value="Myb_DNA-binding"/>
    <property type="match status" value="2"/>
</dbReference>
<accession>A2FDE6</accession>
<dbReference type="InterPro" id="IPR017930">
    <property type="entry name" value="Myb_dom"/>
</dbReference>
<evidence type="ECO:0000256" key="2">
    <source>
        <dbReference type="ARBA" id="ARBA00023125"/>
    </source>
</evidence>
<dbReference type="STRING" id="5722.A2FDE6"/>
<feature type="compositionally biased region" description="Low complexity" evidence="5">
    <location>
        <begin position="214"/>
        <end position="229"/>
    </location>
</feature>
<dbReference type="EMBL" id="DS113731">
    <property type="protein sequence ID" value="EAX97060.1"/>
    <property type="molecule type" value="Genomic_DNA"/>
</dbReference>
<gene>
    <name evidence="8" type="ORF">TVAG_196890</name>
</gene>
<dbReference type="Proteomes" id="UP000001542">
    <property type="component" value="Unassembled WGS sequence"/>
</dbReference>
<dbReference type="PANTHER" id="PTHR46621">
    <property type="entry name" value="SNRNA-ACTIVATING PROTEIN COMPLEX SUBUNIT 4"/>
    <property type="match status" value="1"/>
</dbReference>
<keyword evidence="1" id="KW-0805">Transcription regulation</keyword>
<dbReference type="InParanoid" id="A2FDE6"/>
<evidence type="ECO:0000259" key="7">
    <source>
        <dbReference type="PROSITE" id="PS51294"/>
    </source>
</evidence>
<dbReference type="InterPro" id="IPR001005">
    <property type="entry name" value="SANT/Myb"/>
</dbReference>
<dbReference type="Gene3D" id="1.10.10.60">
    <property type="entry name" value="Homeodomain-like"/>
    <property type="match status" value="2"/>
</dbReference>
<evidence type="ECO:0000256" key="5">
    <source>
        <dbReference type="SAM" id="MobiDB-lite"/>
    </source>
</evidence>
<dbReference type="GO" id="GO:0000978">
    <property type="term" value="F:RNA polymerase II cis-regulatory region sequence-specific DNA binding"/>
    <property type="evidence" value="ECO:0000318"/>
    <property type="project" value="GO_Central"/>
</dbReference>
<feature type="domain" description="Myb-like" evidence="6">
    <location>
        <begin position="81"/>
        <end position="133"/>
    </location>
</feature>
<evidence type="ECO:0000256" key="3">
    <source>
        <dbReference type="ARBA" id="ARBA00023163"/>
    </source>
</evidence>
<dbReference type="AlphaFoldDB" id="A2FDE6"/>
<sequence length="271" mass="30806">MEGLDTLLNVYDYLLSGANPAVVGEMKLLFYNLITNKVSYQEAKLKSISLVGVSDPIDRLYSLLLVPDEPLPTRHSSRKYSSSRGSNSWNKIEDQRLLAGIRRYGLSEFKKISVFVGNGRNRGQCSQRWHRSLNPLINKTTWTQEEDLLLIEAVNRVGNHCWSKVAQEFNGSTDVQCRYRYQLISKKYPEDLGIKPSEYFNKYYLKRPPDAKRNASPAKAAPPAQKETASNQNDSAIEFDSIVDAFQLLDLIKVSNSDPSSLFNTFEELIK</sequence>
<keyword evidence="9" id="KW-1185">Reference proteome</keyword>
<dbReference type="OrthoDB" id="2143914at2759"/>
<keyword evidence="3" id="KW-0804">Transcription</keyword>
<dbReference type="GO" id="GO:0006355">
    <property type="term" value="P:regulation of DNA-templated transcription"/>
    <property type="evidence" value="ECO:0000318"/>
    <property type="project" value="GO_Central"/>
</dbReference>
<reference evidence="8" key="1">
    <citation type="submission" date="2006-10" db="EMBL/GenBank/DDBJ databases">
        <authorList>
            <person name="Amadeo P."/>
            <person name="Zhao Q."/>
            <person name="Wortman J."/>
            <person name="Fraser-Liggett C."/>
            <person name="Carlton J."/>
        </authorList>
    </citation>
    <scope>NUCLEOTIDE SEQUENCE</scope>
    <source>
        <strain evidence="8">G3</strain>
    </source>
</reference>
<evidence type="ECO:0000313" key="8">
    <source>
        <dbReference type="EMBL" id="EAX97060.1"/>
    </source>
</evidence>
<dbReference type="SUPFAM" id="SSF46689">
    <property type="entry name" value="Homeodomain-like"/>
    <property type="match status" value="2"/>
</dbReference>
<proteinExistence type="predicted"/>